<organism evidence="2 3">
    <name type="scientific">Trypanosoma rangeli SC58</name>
    <dbReference type="NCBI Taxonomy" id="429131"/>
    <lineage>
        <taxon>Eukaryota</taxon>
        <taxon>Discoba</taxon>
        <taxon>Euglenozoa</taxon>
        <taxon>Kinetoplastea</taxon>
        <taxon>Metakinetoplastina</taxon>
        <taxon>Trypanosomatida</taxon>
        <taxon>Trypanosomatidae</taxon>
        <taxon>Trypanosoma</taxon>
        <taxon>Herpetosoma</taxon>
    </lineage>
</organism>
<name>A0A061J1V0_TRYRA</name>
<proteinExistence type="predicted"/>
<sequence>MRLWWVAPHRVATACGPRRWVHARGDTKKETTAEVREVAGASPCTTAEGLRPWIWLRLHPVEKWTTLVDLGRRVPSLLEGSSFVAESGGGEEGKAVNIVTRLFRQRKAKINVAALQRQLSPLALRRHYQLVHNLPYCMRLRLCLSFLMWVRSLRDVQDTLARLRLPYANTRRVQRSVVADVFPTRMMERFVDPFTTVAVKMHSDINATAEQVPAPHAWHPDQDEITGGEEEKRGRQRMRKGATKSGRLFGGCNGGCHGEVASFRRLGGGRKCLLAVQDMQARPSDDDRMASRKARSSCRSLLQSPFASWACRKRLSSVSSSAWSVNDACRSALSFPLAIDHEEDERYHHNFIRGEGCPLDENGRLASVPMHIFVPPAANLLALERYCVMAHAAVLSSLFVEGRTVCFTTNHSLLRDYVTFLFEELVEDGWVSVSLCEESRRPYVPSWAINETVLVVLPPKEGKSFSRRDLRNMAGMIHQYAPCSVLVEAAPCEQISHYIKALKAEVLKEQASVVTSETEAQWRVSWVTVPPSTNSDHANKRANDGASEFQAAVNEILRQFYAVTFIYTPYNCRFTPRQVQNWWWHKLPNSICIVAVNSHALDLLYYFPQAPFLRKKVGNAFRYRAVQRVLLGKNLYGGREDPVRQWVYRCFGWCGLARTGLYSPMAVKDKARVLLVDHVGPRADGIDSDDEAVDALVWERTVDYLANPSRVHWVALMVAKLFRV</sequence>
<evidence type="ECO:0000313" key="2">
    <source>
        <dbReference type="EMBL" id="ESL09398.1"/>
    </source>
</evidence>
<dbReference type="EMBL" id="AUPL01002879">
    <property type="protein sequence ID" value="ESL09398.1"/>
    <property type="molecule type" value="Genomic_DNA"/>
</dbReference>
<keyword evidence="3" id="KW-1185">Reference proteome</keyword>
<protein>
    <submittedName>
        <fullName evidence="2">Uncharacterized protein</fullName>
    </submittedName>
</protein>
<comment type="caution">
    <text evidence="2">The sequence shown here is derived from an EMBL/GenBank/DDBJ whole genome shotgun (WGS) entry which is preliminary data.</text>
</comment>
<feature type="region of interest" description="Disordered" evidence="1">
    <location>
        <begin position="215"/>
        <end position="244"/>
    </location>
</feature>
<reference evidence="2 3" key="1">
    <citation type="submission" date="2013-07" db="EMBL/GenBank/DDBJ databases">
        <authorList>
            <person name="Stoco P.H."/>
            <person name="Wagner G."/>
            <person name="Gerber A."/>
            <person name="Zaha A."/>
            <person name="Thompson C."/>
            <person name="Bartholomeu D.C."/>
            <person name="Luckemeyer D.D."/>
            <person name="Bahia D."/>
            <person name="Loreto E."/>
            <person name="Prestes E.B."/>
            <person name="Lima F.M."/>
            <person name="Rodrigues-Luiz G."/>
            <person name="Vallejo G.A."/>
            <person name="Filho J.F."/>
            <person name="Monteiro K.M."/>
            <person name="Tyler K.M."/>
            <person name="de Almeida L.G."/>
            <person name="Ortiz M.F."/>
            <person name="Siervo M.A."/>
            <person name="de Moraes M.H."/>
            <person name="Cunha O.L."/>
            <person name="Mendonca-Neto R."/>
            <person name="Silva R."/>
            <person name="Teixeira S.M."/>
            <person name="Murta S.M."/>
            <person name="Sincero T.C."/>
            <person name="Mendes T.A."/>
            <person name="Urmenyi T.P."/>
            <person name="Silva V.G."/>
            <person name="da Rocha W.D."/>
            <person name="Andersson B."/>
            <person name="Romanha A.J."/>
            <person name="Steindel M."/>
            <person name="de Vasconcelos A.T."/>
            <person name="Grisard E.C."/>
        </authorList>
    </citation>
    <scope>NUCLEOTIDE SEQUENCE [LARGE SCALE GENOMIC DNA]</scope>
    <source>
        <strain evidence="2 3">SC58</strain>
    </source>
</reference>
<evidence type="ECO:0000313" key="3">
    <source>
        <dbReference type="Proteomes" id="UP000031737"/>
    </source>
</evidence>
<dbReference type="AlphaFoldDB" id="A0A061J1V0"/>
<gene>
    <name evidence="2" type="ORF">TRSC58_02879</name>
</gene>
<dbReference type="VEuPathDB" id="TriTrypDB:TRSC58_02879"/>
<dbReference type="OrthoDB" id="272474at2759"/>
<evidence type="ECO:0000256" key="1">
    <source>
        <dbReference type="SAM" id="MobiDB-lite"/>
    </source>
</evidence>
<dbReference type="Proteomes" id="UP000031737">
    <property type="component" value="Unassembled WGS sequence"/>
</dbReference>
<accession>A0A061J1V0</accession>